<comment type="caution">
    <text evidence="1">The sequence shown here is derived from an EMBL/GenBank/DDBJ whole genome shotgun (WGS) entry which is preliminary data.</text>
</comment>
<evidence type="ECO:0000313" key="1">
    <source>
        <dbReference type="EMBL" id="MBB5263208.1"/>
    </source>
</evidence>
<dbReference type="Proteomes" id="UP000543642">
    <property type="component" value="Unassembled WGS sequence"/>
</dbReference>
<sequence>MKLTPDGAQKLIHSLGEERKQLIDQINKLATFVVAVSEGDPEELRPDFDFSATVDAIRSIDDRIRKIKHARNVFNTTTLLPEENITVDEALVLMATLNNNYGYFADLGNRQPKTRNRTQYKGEIEYTYTNYNIEEAKKLGRDMYERILEIQSKLNLVNSTYNFDINL</sequence>
<keyword evidence="2" id="KW-1185">Reference proteome</keyword>
<dbReference type="RefSeq" id="WP_183770696.1">
    <property type="nucleotide sequence ID" value="NZ_JACHFW010000001.1"/>
</dbReference>
<protein>
    <submittedName>
        <fullName evidence="1">Asp-tRNA(Asn)/Glu-tRNA(Gln) amidotransferase C subunit</fullName>
    </submittedName>
</protein>
<accession>A0A7W8H804</accession>
<dbReference type="GO" id="GO:0016740">
    <property type="term" value="F:transferase activity"/>
    <property type="evidence" value="ECO:0007669"/>
    <property type="project" value="UniProtKB-KW"/>
</dbReference>
<keyword evidence="1" id="KW-0808">Transferase</keyword>
<organism evidence="1 2">
    <name type="scientific">Catenibacillus scindens</name>
    <dbReference type="NCBI Taxonomy" id="673271"/>
    <lineage>
        <taxon>Bacteria</taxon>
        <taxon>Bacillati</taxon>
        <taxon>Bacillota</taxon>
        <taxon>Clostridia</taxon>
        <taxon>Lachnospirales</taxon>
        <taxon>Lachnospiraceae</taxon>
        <taxon>Catenibacillus</taxon>
    </lineage>
</organism>
<dbReference type="AlphaFoldDB" id="A0A7W8H804"/>
<proteinExistence type="predicted"/>
<reference evidence="1 2" key="1">
    <citation type="submission" date="2020-08" db="EMBL/GenBank/DDBJ databases">
        <title>Genomic Encyclopedia of Type Strains, Phase IV (KMG-IV): sequencing the most valuable type-strain genomes for metagenomic binning, comparative biology and taxonomic classification.</title>
        <authorList>
            <person name="Goeker M."/>
        </authorList>
    </citation>
    <scope>NUCLEOTIDE SEQUENCE [LARGE SCALE GENOMIC DNA]</scope>
    <source>
        <strain evidence="1 2">DSM 106146</strain>
    </source>
</reference>
<gene>
    <name evidence="1" type="ORF">HNP82_000302</name>
</gene>
<name>A0A7W8H804_9FIRM</name>
<dbReference type="Gene3D" id="6.10.320.10">
    <property type="match status" value="1"/>
</dbReference>
<dbReference type="EMBL" id="JACHFW010000001">
    <property type="protein sequence ID" value="MBB5263208.1"/>
    <property type="molecule type" value="Genomic_DNA"/>
</dbReference>
<evidence type="ECO:0000313" key="2">
    <source>
        <dbReference type="Proteomes" id="UP000543642"/>
    </source>
</evidence>